<reference evidence="9" key="1">
    <citation type="journal article" date="2021" name="PeerJ">
        <title>Extensive microbial diversity within the chicken gut microbiome revealed by metagenomics and culture.</title>
        <authorList>
            <person name="Gilroy R."/>
            <person name="Ravi A."/>
            <person name="Getino M."/>
            <person name="Pursley I."/>
            <person name="Horton D.L."/>
            <person name="Alikhan N.F."/>
            <person name="Baker D."/>
            <person name="Gharbi K."/>
            <person name="Hall N."/>
            <person name="Watson M."/>
            <person name="Adriaenssens E.M."/>
            <person name="Foster-Nyarko E."/>
            <person name="Jarju S."/>
            <person name="Secka A."/>
            <person name="Antonio M."/>
            <person name="Oren A."/>
            <person name="Chaudhuri R.R."/>
            <person name="La Ragione R."/>
            <person name="Hildebrand F."/>
            <person name="Pallen M.J."/>
        </authorList>
    </citation>
    <scope>NUCLEOTIDE SEQUENCE</scope>
    <source>
        <strain evidence="9">ChiGjej6B6-14162</strain>
    </source>
</reference>
<dbReference type="InterPro" id="IPR005746">
    <property type="entry name" value="Thioredoxin"/>
</dbReference>
<dbReference type="InterPro" id="IPR017937">
    <property type="entry name" value="Thioredoxin_CS"/>
</dbReference>
<evidence type="ECO:0000256" key="2">
    <source>
        <dbReference type="ARBA" id="ARBA00022448"/>
    </source>
</evidence>
<evidence type="ECO:0000313" key="9">
    <source>
        <dbReference type="EMBL" id="HIX74323.1"/>
    </source>
</evidence>
<dbReference type="PANTHER" id="PTHR45663:SF11">
    <property type="entry name" value="GEO12009P1"/>
    <property type="match status" value="1"/>
</dbReference>
<sequence>MKSLRNVWMALMAFLMLSCSMSAKSNDGAEKEGESTVAKGEVVVLNKADFLTKVFDYEKNSQWVYAGEKPCIIDFYADWCGPCRQVAPILRDLAVLYKNDIIIYKVNVDQEKELAAAFGIRSIPTILFIPKKGQPQMSMGALPREEFVKQIDHFLLGK</sequence>
<evidence type="ECO:0000256" key="6">
    <source>
        <dbReference type="NCBIfam" id="TIGR01068"/>
    </source>
</evidence>
<evidence type="ECO:0000256" key="7">
    <source>
        <dbReference type="SAM" id="SignalP"/>
    </source>
</evidence>
<dbReference type="PROSITE" id="PS51257">
    <property type="entry name" value="PROKAR_LIPOPROTEIN"/>
    <property type="match status" value="1"/>
</dbReference>
<evidence type="ECO:0000313" key="10">
    <source>
        <dbReference type="Proteomes" id="UP000886740"/>
    </source>
</evidence>
<dbReference type="CDD" id="cd02947">
    <property type="entry name" value="TRX_family"/>
    <property type="match status" value="1"/>
</dbReference>
<keyword evidence="2" id="KW-0813">Transport</keyword>
<name>A0A9D2BFN8_9BACT</name>
<dbReference type="Proteomes" id="UP000886740">
    <property type="component" value="Unassembled WGS sequence"/>
</dbReference>
<dbReference type="PROSITE" id="PS51352">
    <property type="entry name" value="THIOREDOXIN_2"/>
    <property type="match status" value="1"/>
</dbReference>
<keyword evidence="5" id="KW-0676">Redox-active center</keyword>
<dbReference type="GO" id="GO:0045454">
    <property type="term" value="P:cell redox homeostasis"/>
    <property type="evidence" value="ECO:0007669"/>
    <property type="project" value="TreeGrafter"/>
</dbReference>
<dbReference type="NCBIfam" id="TIGR01068">
    <property type="entry name" value="thioredoxin"/>
    <property type="match status" value="1"/>
</dbReference>
<dbReference type="PROSITE" id="PS00194">
    <property type="entry name" value="THIOREDOXIN_1"/>
    <property type="match status" value="1"/>
</dbReference>
<comment type="caution">
    <text evidence="9">The sequence shown here is derived from an EMBL/GenBank/DDBJ whole genome shotgun (WGS) entry which is preliminary data.</text>
</comment>
<dbReference type="Pfam" id="PF00085">
    <property type="entry name" value="Thioredoxin"/>
    <property type="match status" value="1"/>
</dbReference>
<keyword evidence="3" id="KW-0249">Electron transport</keyword>
<feature type="domain" description="Thioredoxin" evidence="8">
    <location>
        <begin position="23"/>
        <end position="156"/>
    </location>
</feature>
<organism evidence="9 10">
    <name type="scientific">Candidatus Parabacteroides intestinipullorum</name>
    <dbReference type="NCBI Taxonomy" id="2838723"/>
    <lineage>
        <taxon>Bacteria</taxon>
        <taxon>Pseudomonadati</taxon>
        <taxon>Bacteroidota</taxon>
        <taxon>Bacteroidia</taxon>
        <taxon>Bacteroidales</taxon>
        <taxon>Tannerellaceae</taxon>
        <taxon>Parabacteroides</taxon>
    </lineage>
</organism>
<dbReference type="AlphaFoldDB" id="A0A9D2BFN8"/>
<dbReference type="InterPro" id="IPR036249">
    <property type="entry name" value="Thioredoxin-like_sf"/>
</dbReference>
<keyword evidence="4" id="KW-1015">Disulfide bond</keyword>
<dbReference type="FunFam" id="3.40.30.10:FF:000229">
    <property type="entry name" value="Thioredoxin (TRX)"/>
    <property type="match status" value="1"/>
</dbReference>
<dbReference type="GO" id="GO:0015035">
    <property type="term" value="F:protein-disulfide reductase activity"/>
    <property type="evidence" value="ECO:0007669"/>
    <property type="project" value="UniProtKB-UniRule"/>
</dbReference>
<evidence type="ECO:0000256" key="1">
    <source>
        <dbReference type="ARBA" id="ARBA00008987"/>
    </source>
</evidence>
<accession>A0A9D2BFN8</accession>
<gene>
    <name evidence="9" type="primary">trxA</name>
    <name evidence="9" type="ORF">H9977_04720</name>
</gene>
<protein>
    <recommendedName>
        <fullName evidence="6">Thioredoxin</fullName>
    </recommendedName>
</protein>
<evidence type="ECO:0000256" key="5">
    <source>
        <dbReference type="ARBA" id="ARBA00023284"/>
    </source>
</evidence>
<dbReference type="InterPro" id="IPR013766">
    <property type="entry name" value="Thioredoxin_domain"/>
</dbReference>
<proteinExistence type="inferred from homology"/>
<comment type="similarity">
    <text evidence="1">Belongs to the thioredoxin family.</text>
</comment>
<feature type="chain" id="PRO_5039278874" description="Thioredoxin" evidence="7">
    <location>
        <begin position="26"/>
        <end position="158"/>
    </location>
</feature>
<evidence type="ECO:0000256" key="4">
    <source>
        <dbReference type="ARBA" id="ARBA00023157"/>
    </source>
</evidence>
<dbReference type="EMBL" id="DXEL01000036">
    <property type="protein sequence ID" value="HIX74323.1"/>
    <property type="molecule type" value="Genomic_DNA"/>
</dbReference>
<dbReference type="SUPFAM" id="SSF52833">
    <property type="entry name" value="Thioredoxin-like"/>
    <property type="match status" value="1"/>
</dbReference>
<dbReference type="PANTHER" id="PTHR45663">
    <property type="entry name" value="GEO12009P1"/>
    <property type="match status" value="1"/>
</dbReference>
<evidence type="ECO:0000259" key="8">
    <source>
        <dbReference type="PROSITE" id="PS51352"/>
    </source>
</evidence>
<dbReference type="GO" id="GO:0005829">
    <property type="term" value="C:cytosol"/>
    <property type="evidence" value="ECO:0007669"/>
    <property type="project" value="TreeGrafter"/>
</dbReference>
<feature type="signal peptide" evidence="7">
    <location>
        <begin position="1"/>
        <end position="25"/>
    </location>
</feature>
<reference evidence="9" key="2">
    <citation type="submission" date="2021-04" db="EMBL/GenBank/DDBJ databases">
        <authorList>
            <person name="Gilroy R."/>
        </authorList>
    </citation>
    <scope>NUCLEOTIDE SEQUENCE</scope>
    <source>
        <strain evidence="9">ChiGjej6B6-14162</strain>
    </source>
</reference>
<dbReference type="Gene3D" id="3.40.30.10">
    <property type="entry name" value="Glutaredoxin"/>
    <property type="match status" value="1"/>
</dbReference>
<evidence type="ECO:0000256" key="3">
    <source>
        <dbReference type="ARBA" id="ARBA00022982"/>
    </source>
</evidence>
<dbReference type="PRINTS" id="PR00421">
    <property type="entry name" value="THIOREDOXIN"/>
</dbReference>
<keyword evidence="7" id="KW-0732">Signal</keyword>